<proteinExistence type="predicted"/>
<dbReference type="PANTHER" id="PTHR23525:SF1">
    <property type="entry name" value="NODULIN-LIKE DOMAIN-CONTAINING PROTEIN"/>
    <property type="match status" value="1"/>
</dbReference>
<dbReference type="InterPro" id="IPR036259">
    <property type="entry name" value="MFS_trans_sf"/>
</dbReference>
<evidence type="ECO:0000313" key="3">
    <source>
        <dbReference type="Proteomes" id="UP001363151"/>
    </source>
</evidence>
<comment type="caution">
    <text evidence="2">The sequence shown here is derived from an EMBL/GenBank/DDBJ whole genome shotgun (WGS) entry which is preliminary data.</text>
</comment>
<dbReference type="SUPFAM" id="SSF103473">
    <property type="entry name" value="MFS general substrate transporter"/>
    <property type="match status" value="2"/>
</dbReference>
<protein>
    <recommendedName>
        <fullName evidence="4">Major facilitator superfamily (MFS) profile domain-containing protein</fullName>
    </recommendedName>
</protein>
<evidence type="ECO:0000256" key="1">
    <source>
        <dbReference type="SAM" id="Phobius"/>
    </source>
</evidence>
<accession>A0ABR1FHR2</accession>
<dbReference type="EMBL" id="JBBJCI010000421">
    <property type="protein sequence ID" value="KAK7230961.1"/>
    <property type="molecule type" value="Genomic_DNA"/>
</dbReference>
<reference evidence="2 3" key="1">
    <citation type="submission" date="2024-03" db="EMBL/GenBank/DDBJ databases">
        <title>Aureococcus anophagefferens CCMP1851 and Kratosvirus quantuckense: Draft genome of a second virus-susceptible host strain in the model system.</title>
        <authorList>
            <person name="Chase E."/>
            <person name="Truchon A.R."/>
            <person name="Schepens W."/>
            <person name="Wilhelm S.W."/>
        </authorList>
    </citation>
    <scope>NUCLEOTIDE SEQUENCE [LARGE SCALE GENOMIC DNA]</scope>
    <source>
        <strain evidence="2 3">CCMP1851</strain>
    </source>
</reference>
<sequence>MIEATDHYLRVPTTIEPDFADRTVRAKWRSLHKNCKFIAIYGFLFHAGWSTWERNVFPVFLDESMGRRSVGFVQSLQGLVALAAAPAFGTWFDRSESVRGARNFTVGVGVVALAAVLGALRRPFVSDAANAAATYGALGLWGLLLSAQGIFTDSVLASSAARGPERQFAFVAKSTLWRLGNVAGQALCGNQIFNPTSMYIPVRFADGFGLKPTTLTAVVLAAQVLSVGAPLACDALARAVGRAPTMVLVRLIEPAALAALALSGDVRVSGGAFLCYLGVPVGTRAIEKAVLMDHTAKKSRGRWNAVESVNRGTWAGSAAIGAFLVHDYGYGAAFLVSAAFTGASVVVLSGLLVALRGERA</sequence>
<organism evidence="2 3">
    <name type="scientific">Aureococcus anophagefferens</name>
    <name type="common">Harmful bloom alga</name>
    <dbReference type="NCBI Taxonomy" id="44056"/>
    <lineage>
        <taxon>Eukaryota</taxon>
        <taxon>Sar</taxon>
        <taxon>Stramenopiles</taxon>
        <taxon>Ochrophyta</taxon>
        <taxon>Pelagophyceae</taxon>
        <taxon>Pelagomonadales</taxon>
        <taxon>Pelagomonadaceae</taxon>
        <taxon>Aureococcus</taxon>
    </lineage>
</organism>
<keyword evidence="3" id="KW-1185">Reference proteome</keyword>
<dbReference type="Proteomes" id="UP001363151">
    <property type="component" value="Unassembled WGS sequence"/>
</dbReference>
<keyword evidence="1" id="KW-1133">Transmembrane helix</keyword>
<name>A0ABR1FHR2_AURAN</name>
<feature type="transmembrane region" description="Helical" evidence="1">
    <location>
        <begin position="332"/>
        <end position="355"/>
    </location>
</feature>
<evidence type="ECO:0008006" key="4">
    <source>
        <dbReference type="Google" id="ProtNLM"/>
    </source>
</evidence>
<keyword evidence="1" id="KW-0472">Membrane</keyword>
<gene>
    <name evidence="2" type="ORF">SO694_00077053</name>
</gene>
<dbReference type="Gene3D" id="1.20.1250.20">
    <property type="entry name" value="MFS general substrate transporter like domains"/>
    <property type="match status" value="2"/>
</dbReference>
<evidence type="ECO:0000313" key="2">
    <source>
        <dbReference type="EMBL" id="KAK7230961.1"/>
    </source>
</evidence>
<keyword evidence="1" id="KW-0812">Transmembrane</keyword>
<dbReference type="PANTHER" id="PTHR23525">
    <property type="entry name" value="TRANSPORTER, PUTATIVE-RELATED"/>
    <property type="match status" value="1"/>
</dbReference>